<feature type="transmembrane region" description="Helical" evidence="7">
    <location>
        <begin position="778"/>
        <end position="798"/>
    </location>
</feature>
<feature type="modified residue" description="4-aspartylphosphate" evidence="6">
    <location>
        <position position="1147"/>
    </location>
</feature>
<dbReference type="Proteomes" id="UP001500433">
    <property type="component" value="Unassembled WGS sequence"/>
</dbReference>
<comment type="caution">
    <text evidence="11">The sequence shown here is derived from an EMBL/GenBank/DDBJ whole genome shotgun (WGS) entry which is preliminary data.</text>
</comment>
<evidence type="ECO:0000256" key="2">
    <source>
        <dbReference type="ARBA" id="ARBA00012438"/>
    </source>
</evidence>
<dbReference type="InterPro" id="IPR001789">
    <property type="entry name" value="Sig_transdc_resp-reg_receiver"/>
</dbReference>
<dbReference type="InterPro" id="IPR003594">
    <property type="entry name" value="HATPase_dom"/>
</dbReference>
<reference evidence="12" key="1">
    <citation type="journal article" date="2019" name="Int. J. Syst. Evol. Microbiol.">
        <title>The Global Catalogue of Microorganisms (GCM) 10K type strain sequencing project: providing services to taxonomists for standard genome sequencing and annotation.</title>
        <authorList>
            <consortium name="The Broad Institute Genomics Platform"/>
            <consortium name="The Broad Institute Genome Sequencing Center for Infectious Disease"/>
            <person name="Wu L."/>
            <person name="Ma J."/>
        </authorList>
    </citation>
    <scope>NUCLEOTIDE SEQUENCE [LARGE SCALE GENOMIC DNA]</scope>
    <source>
        <strain evidence="12">JCM 18274</strain>
    </source>
</reference>
<evidence type="ECO:0000313" key="11">
    <source>
        <dbReference type="EMBL" id="GAA4895909.1"/>
    </source>
</evidence>
<feature type="domain" description="Response regulatory" evidence="10">
    <location>
        <begin position="1099"/>
        <end position="1214"/>
    </location>
</feature>
<dbReference type="CDD" id="cd00075">
    <property type="entry name" value="HATPase"/>
    <property type="match status" value="1"/>
</dbReference>
<dbReference type="InterPro" id="IPR036890">
    <property type="entry name" value="HATPase_C_sf"/>
</dbReference>
<dbReference type="Gene3D" id="3.30.565.10">
    <property type="entry name" value="Histidine kinase-like ATPase, C-terminal domain"/>
    <property type="match status" value="1"/>
</dbReference>
<dbReference type="Gene3D" id="3.40.50.2300">
    <property type="match status" value="1"/>
</dbReference>
<feature type="domain" description="Histidine kinase" evidence="9">
    <location>
        <begin position="835"/>
        <end position="1051"/>
    </location>
</feature>
<dbReference type="PROSITE" id="PS50109">
    <property type="entry name" value="HIS_KIN"/>
    <property type="match status" value="1"/>
</dbReference>
<evidence type="ECO:0000256" key="7">
    <source>
        <dbReference type="SAM" id="Phobius"/>
    </source>
</evidence>
<keyword evidence="3 6" id="KW-0597">Phosphoprotein</keyword>
<evidence type="ECO:0000259" key="9">
    <source>
        <dbReference type="PROSITE" id="PS50109"/>
    </source>
</evidence>
<dbReference type="InterPro" id="IPR009057">
    <property type="entry name" value="Homeodomain-like_sf"/>
</dbReference>
<keyword evidence="7" id="KW-0812">Transmembrane</keyword>
<dbReference type="SMART" id="SM00342">
    <property type="entry name" value="HTH_ARAC"/>
    <property type="match status" value="1"/>
</dbReference>
<dbReference type="InterPro" id="IPR018060">
    <property type="entry name" value="HTH_AraC"/>
</dbReference>
<dbReference type="InterPro" id="IPR011006">
    <property type="entry name" value="CheY-like_superfamily"/>
</dbReference>
<dbReference type="CDD" id="cd17574">
    <property type="entry name" value="REC_OmpR"/>
    <property type="match status" value="1"/>
</dbReference>
<dbReference type="SUPFAM" id="SSF46689">
    <property type="entry name" value="Homeodomain-like"/>
    <property type="match status" value="1"/>
</dbReference>
<keyword evidence="4" id="KW-0805">Transcription regulation</keyword>
<organism evidence="11 12">
    <name type="scientific">Flaviramulus aquimarinus</name>
    <dbReference type="NCBI Taxonomy" id="1170456"/>
    <lineage>
        <taxon>Bacteria</taxon>
        <taxon>Pseudomonadati</taxon>
        <taxon>Bacteroidota</taxon>
        <taxon>Flavobacteriia</taxon>
        <taxon>Flavobacteriales</taxon>
        <taxon>Flavobacteriaceae</taxon>
        <taxon>Flaviramulus</taxon>
    </lineage>
</organism>
<dbReference type="InterPro" id="IPR004358">
    <property type="entry name" value="Sig_transdc_His_kin-like_C"/>
</dbReference>
<dbReference type="InterPro" id="IPR015943">
    <property type="entry name" value="WD40/YVTN_repeat-like_dom_sf"/>
</dbReference>
<dbReference type="PANTHER" id="PTHR43547">
    <property type="entry name" value="TWO-COMPONENT HISTIDINE KINASE"/>
    <property type="match status" value="1"/>
</dbReference>
<dbReference type="PANTHER" id="PTHR43547:SF2">
    <property type="entry name" value="HYBRID SIGNAL TRANSDUCTION HISTIDINE KINASE C"/>
    <property type="match status" value="1"/>
</dbReference>
<evidence type="ECO:0000256" key="4">
    <source>
        <dbReference type="ARBA" id="ARBA00023015"/>
    </source>
</evidence>
<dbReference type="Gene3D" id="2.60.40.10">
    <property type="entry name" value="Immunoglobulins"/>
    <property type="match status" value="1"/>
</dbReference>
<evidence type="ECO:0000259" key="10">
    <source>
        <dbReference type="PROSITE" id="PS50110"/>
    </source>
</evidence>
<dbReference type="Gene3D" id="2.130.10.10">
    <property type="entry name" value="YVTN repeat-like/Quinoprotein amine dehydrogenase"/>
    <property type="match status" value="4"/>
</dbReference>
<feature type="domain" description="HTH araC/xylS-type" evidence="8">
    <location>
        <begin position="1246"/>
        <end position="1345"/>
    </location>
</feature>
<protein>
    <recommendedName>
        <fullName evidence="2">histidine kinase</fullName>
        <ecNumber evidence="2">2.7.13.3</ecNumber>
    </recommendedName>
</protein>
<comment type="catalytic activity">
    <reaction evidence="1">
        <text>ATP + protein L-histidine = ADP + protein N-phospho-L-histidine.</text>
        <dbReference type="EC" id="2.7.13.3"/>
    </reaction>
</comment>
<keyword evidence="7" id="KW-1133">Transmembrane helix</keyword>
<dbReference type="Pfam" id="PF00512">
    <property type="entry name" value="HisKA"/>
    <property type="match status" value="1"/>
</dbReference>
<dbReference type="Pfam" id="PF12833">
    <property type="entry name" value="HTH_18"/>
    <property type="match status" value="1"/>
</dbReference>
<dbReference type="Gene3D" id="1.10.10.60">
    <property type="entry name" value="Homeodomain-like"/>
    <property type="match status" value="1"/>
</dbReference>
<sequence>MCAFFGAIHCSAQTQVIFNKLNQSKGLSSNRVTGIIKEKDGFAWIGTENGLNRFDGKQFKIYNSQNSSISSNNISDVLLDSKGRIWVATLGGGLNLYDNLIDDFVVFKNDSKDLTSLPSNQLYKLFEDSNGNLWIGSENGLCLFVEASNLFITYHQQNNDNNTSQNIVTSIYEDTQGDLWIGRFGGGLNKFSMATKMFKYIESDTSIFNDFVHTISQLNEDVLLVGTSGSGLLRFDFKTHKFENFFKKSNKLSKELTIVRSLYIDKKKDLWIGTDGNGIVKIENPNSLNPEIYNFTHRSQLDSSLSGNAVYDIIEDNQSNIWVGTAWNGINILPQKNNFELIPSDILGLNPIPVLSIFKNKKDLYLGLDGKGLTLLNTESNVVSQFNKAFNNSIGGDYIQCIYESKDKTLWMGTYANGIIKFNPRTKSVIQYKHEADNHKSLSFNDVRSIIEDDKRNLWLASWGGGLNYFDTSSNEFTAFRENKKDTTSISSDNIVTMIKDGKTLWLGTYGGGINLFNTETKKATRLKNLDKNHNSIDSDNILSLLKDSKGNIWIGDSEGGINRFDFETKMFNRFETNNELNNQSEVALIEDDNGNIWFSTEKGVGKYDYDINDFISFPNFAGSYRINAVFKDEAGLLYFGRSDGVLRFNPKNILYENIQPQVKITNFKLFNKDLPIGKSEILTKNINLTNHITLEHDSNVLTFEFAALQFPFSDRCEYAIQMEGFDKDWRNIGTDRTATYTNLSPGHYNFKVRSKEAGSKWGDDFTSMNIYIQKPFWLEWWAIVIYILFTLFILYLFRKYTVAWEQLKTNLKLEKLTHEKDIELYNFKQQFFTNISHDIRTPVTLILGSINRVLRGKDEVNEDLSNAIETIKKNGNKLVNLVNELLDHRKLEFDKVELHIVHGNLVEFCEEIYLSFKEMALEKGIEFIFKTNTDEVLVWFDKNQLEKVLYNLLSNSFKFTKASGTIEFFLFEKEAVVEIHIKDKGIGISKSQLDKIFNRFYQTKSETETNGFGLGLSISKEIIDMHQGEIVVDSIKGKGTEFIIKLKKGENHFTQKQINGDETNNGFLTNYFTEETKEHQTNKELTIKNGNDNTKNPTLLIVEDNEDIRDYIVGILANEYTIIEASNGEEALQLVFDNPLDLIISDVMMPIMDGITLTKVLKTNIRTSHIPILLLTARASFTHKIEGFEIGADDYITKPFNELLLRSRIKNILKNRNLLHEKFWMKELIPISELNLNKSDEAFMSKLMKILEENLNSSELNVNFVCNELGMSHSVVYKKIKSLTNMSYVEFVRDFKLKTAKKLIEEQHFSVLDASYHVGYSDRKYFSKLFKNHFGKVPSEYLNKNK</sequence>
<name>A0ABP9F7I1_9FLAO</name>
<dbReference type="SMART" id="SM00388">
    <property type="entry name" value="HisKA"/>
    <property type="match status" value="1"/>
</dbReference>
<evidence type="ECO:0000256" key="6">
    <source>
        <dbReference type="PROSITE-ProRule" id="PRU00169"/>
    </source>
</evidence>
<dbReference type="InterPro" id="IPR011123">
    <property type="entry name" value="Y_Y_Y"/>
</dbReference>
<accession>A0ABP9F7I1</accession>
<gene>
    <name evidence="11" type="ORF">GCM10023311_20820</name>
</gene>
<dbReference type="InterPro" id="IPR003661">
    <property type="entry name" value="HisK_dim/P_dom"/>
</dbReference>
<dbReference type="SUPFAM" id="SSF52172">
    <property type="entry name" value="CheY-like"/>
    <property type="match status" value="1"/>
</dbReference>
<evidence type="ECO:0000256" key="5">
    <source>
        <dbReference type="ARBA" id="ARBA00023163"/>
    </source>
</evidence>
<dbReference type="RefSeq" id="WP_345274083.1">
    <property type="nucleotide sequence ID" value="NZ_BAABJH010000002.1"/>
</dbReference>
<dbReference type="PROSITE" id="PS50110">
    <property type="entry name" value="RESPONSE_REGULATORY"/>
    <property type="match status" value="1"/>
</dbReference>
<dbReference type="InterPro" id="IPR013783">
    <property type="entry name" value="Ig-like_fold"/>
</dbReference>
<dbReference type="InterPro" id="IPR011110">
    <property type="entry name" value="Reg_prop"/>
</dbReference>
<keyword evidence="12" id="KW-1185">Reference proteome</keyword>
<dbReference type="SUPFAM" id="SSF55874">
    <property type="entry name" value="ATPase domain of HSP90 chaperone/DNA topoisomerase II/histidine kinase"/>
    <property type="match status" value="1"/>
</dbReference>
<dbReference type="PROSITE" id="PS01124">
    <property type="entry name" value="HTH_ARAC_FAMILY_2"/>
    <property type="match status" value="1"/>
</dbReference>
<dbReference type="Pfam" id="PF07495">
    <property type="entry name" value="Y_Y_Y"/>
    <property type="match status" value="1"/>
</dbReference>
<dbReference type="EC" id="2.7.13.3" evidence="2"/>
<dbReference type="EMBL" id="BAABJH010000002">
    <property type="protein sequence ID" value="GAA4895909.1"/>
    <property type="molecule type" value="Genomic_DNA"/>
</dbReference>
<dbReference type="CDD" id="cd00082">
    <property type="entry name" value="HisKA"/>
    <property type="match status" value="1"/>
</dbReference>
<evidence type="ECO:0000259" key="8">
    <source>
        <dbReference type="PROSITE" id="PS01124"/>
    </source>
</evidence>
<keyword evidence="5" id="KW-0804">Transcription</keyword>
<dbReference type="Pfam" id="PF00072">
    <property type="entry name" value="Response_reg"/>
    <property type="match status" value="1"/>
</dbReference>
<dbReference type="SUPFAM" id="SSF47384">
    <property type="entry name" value="Homodimeric domain of signal transducing histidine kinase"/>
    <property type="match status" value="1"/>
</dbReference>
<dbReference type="Gene3D" id="1.10.287.130">
    <property type="match status" value="1"/>
</dbReference>
<dbReference type="Pfam" id="PF07494">
    <property type="entry name" value="Reg_prop"/>
    <property type="match status" value="7"/>
</dbReference>
<keyword evidence="7" id="KW-0472">Membrane</keyword>
<proteinExistence type="predicted"/>
<dbReference type="SUPFAM" id="SSF63829">
    <property type="entry name" value="Calcium-dependent phosphotriesterase"/>
    <property type="match status" value="4"/>
</dbReference>
<dbReference type="InterPro" id="IPR036097">
    <property type="entry name" value="HisK_dim/P_sf"/>
</dbReference>
<dbReference type="InterPro" id="IPR005467">
    <property type="entry name" value="His_kinase_dom"/>
</dbReference>
<dbReference type="SMART" id="SM00387">
    <property type="entry name" value="HATPase_c"/>
    <property type="match status" value="1"/>
</dbReference>
<dbReference type="PRINTS" id="PR00344">
    <property type="entry name" value="BCTRLSENSOR"/>
</dbReference>
<evidence type="ECO:0000313" key="12">
    <source>
        <dbReference type="Proteomes" id="UP001500433"/>
    </source>
</evidence>
<dbReference type="Pfam" id="PF02518">
    <property type="entry name" value="HATPase_c"/>
    <property type="match status" value="1"/>
</dbReference>
<dbReference type="SMART" id="SM00448">
    <property type="entry name" value="REC"/>
    <property type="match status" value="1"/>
</dbReference>
<evidence type="ECO:0000256" key="3">
    <source>
        <dbReference type="ARBA" id="ARBA00022553"/>
    </source>
</evidence>
<evidence type="ECO:0000256" key="1">
    <source>
        <dbReference type="ARBA" id="ARBA00000085"/>
    </source>
</evidence>